<name>T1DWP2_9HELI</name>
<organism evidence="6 7">
    <name type="scientific">Helicobacter fennelliae MRY12-0050</name>
    <dbReference type="NCBI Taxonomy" id="1325130"/>
    <lineage>
        <taxon>Bacteria</taxon>
        <taxon>Pseudomonadati</taxon>
        <taxon>Campylobacterota</taxon>
        <taxon>Epsilonproteobacteria</taxon>
        <taxon>Campylobacterales</taxon>
        <taxon>Helicobacteraceae</taxon>
        <taxon>Helicobacter</taxon>
    </lineage>
</organism>
<dbReference type="PANTHER" id="PTHR37164">
    <property type="entry name" value="BACTERIOHEMERYTHRIN"/>
    <property type="match status" value="1"/>
</dbReference>
<dbReference type="PROSITE" id="PS00550">
    <property type="entry name" value="HEMERYTHRINS"/>
    <property type="match status" value="1"/>
</dbReference>
<dbReference type="AlphaFoldDB" id="T1DWP2"/>
<evidence type="ECO:0000256" key="1">
    <source>
        <dbReference type="ARBA" id="ARBA00010587"/>
    </source>
</evidence>
<dbReference type="NCBIfam" id="NF033749">
    <property type="entry name" value="bact_hemeryth"/>
    <property type="match status" value="1"/>
</dbReference>
<evidence type="ECO:0000259" key="5">
    <source>
        <dbReference type="Pfam" id="PF01814"/>
    </source>
</evidence>
<keyword evidence="3" id="KW-0479">Metal-binding</keyword>
<dbReference type="eggNOG" id="COG2703">
    <property type="taxonomic scope" value="Bacteria"/>
</dbReference>
<dbReference type="InterPro" id="IPR016131">
    <property type="entry name" value="Haemerythrin_Fe_BS"/>
</dbReference>
<dbReference type="GO" id="GO:0046872">
    <property type="term" value="F:metal ion binding"/>
    <property type="evidence" value="ECO:0007669"/>
    <property type="project" value="UniProtKB-KW"/>
</dbReference>
<dbReference type="CDD" id="cd12107">
    <property type="entry name" value="Hemerythrin"/>
    <property type="match status" value="1"/>
</dbReference>
<dbReference type="InterPro" id="IPR035938">
    <property type="entry name" value="Hemerythrin-like_sf"/>
</dbReference>
<evidence type="ECO:0000256" key="4">
    <source>
        <dbReference type="ARBA" id="ARBA00023004"/>
    </source>
</evidence>
<dbReference type="Proteomes" id="UP000018143">
    <property type="component" value="Unassembled WGS sequence"/>
</dbReference>
<dbReference type="InterPro" id="IPR012312">
    <property type="entry name" value="Hemerythrin-like"/>
</dbReference>
<evidence type="ECO:0000313" key="6">
    <source>
        <dbReference type="EMBL" id="GAD19808.1"/>
    </source>
</evidence>
<dbReference type="GO" id="GO:0005344">
    <property type="term" value="F:oxygen carrier activity"/>
    <property type="evidence" value="ECO:0007669"/>
    <property type="project" value="UniProtKB-KW"/>
</dbReference>
<keyword evidence="4" id="KW-0408">Iron</keyword>
<dbReference type="RefSeq" id="WP_023949396.1">
    <property type="nucleotide sequence ID" value="NZ_BASD01000027.1"/>
</dbReference>
<dbReference type="STRING" id="1325130.HFN_1048"/>
<protein>
    <submittedName>
        <fullName evidence="6">Hemerythrin-like iron-binding protein</fullName>
    </submittedName>
</protein>
<reference evidence="6 7" key="1">
    <citation type="journal article" date="2013" name="Genome Announc.">
        <title>Draft Genome Sequence of Helicobacter fennelliae Strain MRY12-0050, Isolated from a Bacteremia Patient.</title>
        <authorList>
            <person name="Rimbara E."/>
            <person name="Matsui M."/>
            <person name="Mori S."/>
            <person name="Suzuki S."/>
            <person name="Suzuki M."/>
            <person name="Kim H."/>
            <person name="Sekizuka T."/>
            <person name="Kuroda M."/>
            <person name="Shibayama K."/>
        </authorList>
    </citation>
    <scope>NUCLEOTIDE SEQUENCE [LARGE SCALE GENOMIC DNA]</scope>
    <source>
        <strain evidence="6 7">MRY12-0050</strain>
    </source>
</reference>
<gene>
    <name evidence="6" type="ORF">HFN_1048</name>
</gene>
<feature type="domain" description="Hemerythrin-like" evidence="5">
    <location>
        <begin position="29"/>
        <end position="135"/>
    </location>
</feature>
<dbReference type="InterPro" id="IPR012827">
    <property type="entry name" value="Hemerythrin_metal-bd"/>
</dbReference>
<accession>T1DWP2</accession>
<dbReference type="SUPFAM" id="SSF47188">
    <property type="entry name" value="Hemerythrin-like"/>
    <property type="match status" value="1"/>
</dbReference>
<dbReference type="Pfam" id="PF01814">
    <property type="entry name" value="Hemerythrin"/>
    <property type="match status" value="1"/>
</dbReference>
<dbReference type="Gene3D" id="1.20.120.50">
    <property type="entry name" value="Hemerythrin-like"/>
    <property type="match status" value="1"/>
</dbReference>
<keyword evidence="2" id="KW-0561">Oxygen transport</keyword>
<keyword evidence="7" id="KW-1185">Reference proteome</keyword>
<evidence type="ECO:0000313" key="7">
    <source>
        <dbReference type="Proteomes" id="UP000018143"/>
    </source>
</evidence>
<evidence type="ECO:0000256" key="2">
    <source>
        <dbReference type="ARBA" id="ARBA00022621"/>
    </source>
</evidence>
<sequence>MRYNNIQKGDQGDCMSLPEWSEEFSIHNEMIDMQHKKLFQIAHKAGLLIYKQVDAGEIRKILAELFDYMKEHFHDEEAYMEQIKYPDIERHKKLHKEIIANMCDLIQNIKYDFKQKLAIITEQWLITHILKEDMRIEQYRAENEQRIQDLLNSQEVVHVYKCKCKDSFNVLNTIHEKIQNGQKFHCKKCGATIEFIGDKAK</sequence>
<comment type="caution">
    <text evidence="6">The sequence shown here is derived from an EMBL/GenBank/DDBJ whole genome shotgun (WGS) entry which is preliminary data.</text>
</comment>
<dbReference type="InterPro" id="IPR050669">
    <property type="entry name" value="Hemerythrin"/>
</dbReference>
<comment type="similarity">
    <text evidence="1">Belongs to the hemerythrin family.</text>
</comment>
<proteinExistence type="inferred from homology"/>
<dbReference type="PANTHER" id="PTHR37164:SF1">
    <property type="entry name" value="BACTERIOHEMERYTHRIN"/>
    <property type="match status" value="1"/>
</dbReference>
<dbReference type="NCBIfam" id="TIGR02481">
    <property type="entry name" value="hemeryth_dom"/>
    <property type="match status" value="1"/>
</dbReference>
<keyword evidence="2" id="KW-0813">Transport</keyword>
<evidence type="ECO:0000256" key="3">
    <source>
        <dbReference type="ARBA" id="ARBA00022723"/>
    </source>
</evidence>
<dbReference type="EMBL" id="BASD01000027">
    <property type="protein sequence ID" value="GAD19808.1"/>
    <property type="molecule type" value="Genomic_DNA"/>
</dbReference>